<dbReference type="EMBL" id="ADBL01002483">
    <property type="status" value="NOT_ANNOTATED_CDS"/>
    <property type="molecule type" value="Genomic_DNA"/>
</dbReference>
<accession>A0A0C4EAN0</accession>
<proteinExistence type="predicted"/>
<evidence type="ECO:0000313" key="4">
    <source>
        <dbReference type="Proteomes" id="UP000011715"/>
    </source>
</evidence>
<dbReference type="EnsemblFungi" id="MAPG_09706T0">
    <property type="protein sequence ID" value="MAPG_09706T0"/>
    <property type="gene ID" value="MAPG_09706"/>
</dbReference>
<keyword evidence="4" id="KW-1185">Reference proteome</keyword>
<dbReference type="EMBL" id="GL876976">
    <property type="protein sequence ID" value="KLU91184.1"/>
    <property type="molecule type" value="Genomic_DNA"/>
</dbReference>
<protein>
    <submittedName>
        <fullName evidence="2 3">Uncharacterized protein</fullName>
    </submittedName>
</protein>
<gene>
    <name evidence="2" type="ORF">MAPG_09706</name>
</gene>
<evidence type="ECO:0000256" key="1">
    <source>
        <dbReference type="SAM" id="MobiDB-lite"/>
    </source>
</evidence>
<evidence type="ECO:0000313" key="3">
    <source>
        <dbReference type="EnsemblFungi" id="MAPG_09706T0"/>
    </source>
</evidence>
<feature type="region of interest" description="Disordered" evidence="1">
    <location>
        <begin position="22"/>
        <end position="45"/>
    </location>
</feature>
<name>A0A0C4EAN0_MAGP6</name>
<sequence length="167" mass="17230">MLLRGGLPPGLVIGCIMCQPKRRAAPPSPPGHDGTNQQRPFAAGCPGSVMPSGDALLLRFLAAAAAAAAAHPNPLYGVLHPARLYAGHALEGGKPEREGDEEHGRGNMILSGIPGSDGVAGGAAMSLLSCSSLKVEEEMAGRRAFGLVQMPVTPPTQRKPPRCRLIC</sequence>
<dbReference type="Proteomes" id="UP000011715">
    <property type="component" value="Unassembled WGS sequence"/>
</dbReference>
<reference evidence="4" key="1">
    <citation type="submission" date="2010-05" db="EMBL/GenBank/DDBJ databases">
        <title>The genome sequence of Magnaporthe poae strain ATCC 64411.</title>
        <authorList>
            <person name="Ma L.-J."/>
            <person name="Dead R."/>
            <person name="Young S."/>
            <person name="Zeng Q."/>
            <person name="Koehrsen M."/>
            <person name="Alvarado L."/>
            <person name="Berlin A."/>
            <person name="Chapman S.B."/>
            <person name="Chen Z."/>
            <person name="Freedman E."/>
            <person name="Gellesch M."/>
            <person name="Goldberg J."/>
            <person name="Griggs A."/>
            <person name="Gujja S."/>
            <person name="Heilman E.R."/>
            <person name="Heiman D."/>
            <person name="Hepburn T."/>
            <person name="Howarth C."/>
            <person name="Jen D."/>
            <person name="Larson L."/>
            <person name="Mehta T."/>
            <person name="Neiman D."/>
            <person name="Pearson M."/>
            <person name="Roberts A."/>
            <person name="Saif S."/>
            <person name="Shea T."/>
            <person name="Shenoy N."/>
            <person name="Sisk P."/>
            <person name="Stolte C."/>
            <person name="Sykes S."/>
            <person name="Walk T."/>
            <person name="White J."/>
            <person name="Yandava C."/>
            <person name="Haas B."/>
            <person name="Nusbaum C."/>
            <person name="Birren B."/>
        </authorList>
    </citation>
    <scope>NUCLEOTIDE SEQUENCE [LARGE SCALE GENOMIC DNA]</scope>
    <source>
        <strain evidence="4">ATCC 64411 / 73-15</strain>
    </source>
</reference>
<dbReference type="VEuPathDB" id="FungiDB:MAPG_09706"/>
<dbReference type="PROSITE" id="PS51257">
    <property type="entry name" value="PROKAR_LIPOPROTEIN"/>
    <property type="match status" value="1"/>
</dbReference>
<reference evidence="3" key="5">
    <citation type="submission" date="2015-06" db="UniProtKB">
        <authorList>
            <consortium name="EnsemblFungi"/>
        </authorList>
    </citation>
    <scope>IDENTIFICATION</scope>
    <source>
        <strain evidence="3">ATCC 64411</strain>
    </source>
</reference>
<reference evidence="2" key="2">
    <citation type="submission" date="2010-05" db="EMBL/GenBank/DDBJ databases">
        <title>The Genome Sequence of Magnaporthe poae strain ATCC 64411.</title>
        <authorList>
            <consortium name="The Broad Institute Genome Sequencing Platform"/>
            <consortium name="Broad Institute Genome Sequencing Center for Infectious Disease"/>
            <person name="Ma L.-J."/>
            <person name="Dead R."/>
            <person name="Young S."/>
            <person name="Zeng Q."/>
            <person name="Koehrsen M."/>
            <person name="Alvarado L."/>
            <person name="Berlin A."/>
            <person name="Chapman S.B."/>
            <person name="Chen Z."/>
            <person name="Freedman E."/>
            <person name="Gellesch M."/>
            <person name="Goldberg J."/>
            <person name="Griggs A."/>
            <person name="Gujja S."/>
            <person name="Heilman E.R."/>
            <person name="Heiman D."/>
            <person name="Hepburn T."/>
            <person name="Howarth C."/>
            <person name="Jen D."/>
            <person name="Larson L."/>
            <person name="Mehta T."/>
            <person name="Neiman D."/>
            <person name="Pearson M."/>
            <person name="Roberts A."/>
            <person name="Saif S."/>
            <person name="Shea T."/>
            <person name="Shenoy N."/>
            <person name="Sisk P."/>
            <person name="Stolte C."/>
            <person name="Sykes S."/>
            <person name="Walk T."/>
            <person name="White J."/>
            <person name="Yandava C."/>
            <person name="Haas B."/>
            <person name="Nusbaum C."/>
            <person name="Birren B."/>
        </authorList>
    </citation>
    <scope>NUCLEOTIDE SEQUENCE</scope>
    <source>
        <strain evidence="2">ATCC 64411</strain>
    </source>
</reference>
<organism evidence="3 4">
    <name type="scientific">Magnaporthiopsis poae (strain ATCC 64411 / 73-15)</name>
    <name type="common">Kentucky bluegrass fungus</name>
    <name type="synonym">Magnaporthe poae</name>
    <dbReference type="NCBI Taxonomy" id="644358"/>
    <lineage>
        <taxon>Eukaryota</taxon>
        <taxon>Fungi</taxon>
        <taxon>Dikarya</taxon>
        <taxon>Ascomycota</taxon>
        <taxon>Pezizomycotina</taxon>
        <taxon>Sordariomycetes</taxon>
        <taxon>Sordariomycetidae</taxon>
        <taxon>Magnaporthales</taxon>
        <taxon>Magnaporthaceae</taxon>
        <taxon>Magnaporthiopsis</taxon>
    </lineage>
</organism>
<reference evidence="2" key="3">
    <citation type="submission" date="2011-03" db="EMBL/GenBank/DDBJ databases">
        <title>Annotation of Magnaporthe poae ATCC 64411.</title>
        <authorList>
            <person name="Ma L.-J."/>
            <person name="Dead R."/>
            <person name="Young S.K."/>
            <person name="Zeng Q."/>
            <person name="Gargeya S."/>
            <person name="Fitzgerald M."/>
            <person name="Haas B."/>
            <person name="Abouelleil A."/>
            <person name="Alvarado L."/>
            <person name="Arachchi H.M."/>
            <person name="Berlin A."/>
            <person name="Brown A."/>
            <person name="Chapman S.B."/>
            <person name="Chen Z."/>
            <person name="Dunbar C."/>
            <person name="Freedman E."/>
            <person name="Gearin G."/>
            <person name="Gellesch M."/>
            <person name="Goldberg J."/>
            <person name="Griggs A."/>
            <person name="Gujja S."/>
            <person name="Heiman D."/>
            <person name="Howarth C."/>
            <person name="Larson L."/>
            <person name="Lui A."/>
            <person name="MacDonald P.J.P."/>
            <person name="Mehta T."/>
            <person name="Montmayeur A."/>
            <person name="Murphy C."/>
            <person name="Neiman D."/>
            <person name="Pearson M."/>
            <person name="Priest M."/>
            <person name="Roberts A."/>
            <person name="Saif S."/>
            <person name="Shea T."/>
            <person name="Shenoy N."/>
            <person name="Sisk P."/>
            <person name="Stolte C."/>
            <person name="Sykes S."/>
            <person name="Yandava C."/>
            <person name="Wortman J."/>
            <person name="Nusbaum C."/>
            <person name="Birren B."/>
        </authorList>
    </citation>
    <scope>NUCLEOTIDE SEQUENCE</scope>
    <source>
        <strain evidence="2">ATCC 64411</strain>
    </source>
</reference>
<evidence type="ECO:0000313" key="2">
    <source>
        <dbReference type="EMBL" id="KLU91184.1"/>
    </source>
</evidence>
<dbReference type="AlphaFoldDB" id="A0A0C4EAN0"/>
<reference evidence="3" key="4">
    <citation type="journal article" date="2015" name="G3 (Bethesda)">
        <title>Genome sequences of three phytopathogenic species of the Magnaporthaceae family of fungi.</title>
        <authorList>
            <person name="Okagaki L.H."/>
            <person name="Nunes C.C."/>
            <person name="Sailsbery J."/>
            <person name="Clay B."/>
            <person name="Brown D."/>
            <person name="John T."/>
            <person name="Oh Y."/>
            <person name="Young N."/>
            <person name="Fitzgerald M."/>
            <person name="Haas B.J."/>
            <person name="Zeng Q."/>
            <person name="Young S."/>
            <person name="Adiconis X."/>
            <person name="Fan L."/>
            <person name="Levin J.Z."/>
            <person name="Mitchell T.K."/>
            <person name="Okubara P.A."/>
            <person name="Farman M.L."/>
            <person name="Kohn L.M."/>
            <person name="Birren B."/>
            <person name="Ma L.-J."/>
            <person name="Dean R.A."/>
        </authorList>
    </citation>
    <scope>NUCLEOTIDE SEQUENCE</scope>
    <source>
        <strain evidence="3">ATCC 64411 / 73-15</strain>
    </source>
</reference>